<dbReference type="SUPFAM" id="SSF56112">
    <property type="entry name" value="Protein kinase-like (PK-like)"/>
    <property type="match status" value="1"/>
</dbReference>
<evidence type="ECO:0000256" key="4">
    <source>
        <dbReference type="ARBA" id="ARBA00022679"/>
    </source>
</evidence>
<keyword evidence="6" id="KW-0418">Kinase</keyword>
<dbReference type="InterPro" id="IPR008271">
    <property type="entry name" value="Ser/Thr_kinase_AS"/>
</dbReference>
<accession>A9NPF9</accession>
<dbReference type="Pfam" id="PF00069">
    <property type="entry name" value="Pkinase"/>
    <property type="match status" value="2"/>
</dbReference>
<evidence type="ECO:0000256" key="2">
    <source>
        <dbReference type="ARBA" id="ARBA00012513"/>
    </source>
</evidence>
<proteinExistence type="evidence at transcript level"/>
<evidence type="ECO:0000256" key="11">
    <source>
        <dbReference type="RuleBase" id="RU000304"/>
    </source>
</evidence>
<evidence type="ECO:0000256" key="1">
    <source>
        <dbReference type="ARBA" id="ARBA00009903"/>
    </source>
</evidence>
<name>A9NPF9_PICSI</name>
<dbReference type="FunFam" id="1.10.510.10:FF:000294">
    <property type="entry name" value="Serine/threonine-protein kinase OXI1"/>
    <property type="match status" value="1"/>
</dbReference>
<feature type="binding site" evidence="10">
    <location>
        <position position="46"/>
    </location>
    <ligand>
        <name>ATP</name>
        <dbReference type="ChEBI" id="CHEBI:30616"/>
    </ligand>
</feature>
<keyword evidence="4" id="KW-0808">Transferase</keyword>
<keyword evidence="3 11" id="KW-0723">Serine/threonine-protein kinase</keyword>
<dbReference type="PANTHER" id="PTHR45637">
    <property type="entry name" value="FLIPPASE KINASE 1-RELATED"/>
    <property type="match status" value="1"/>
</dbReference>
<comment type="similarity">
    <text evidence="1">Belongs to the protein kinase superfamily. AGC Ser/Thr protein kinase family.</text>
</comment>
<dbReference type="GO" id="GO:0004674">
    <property type="term" value="F:protein serine/threonine kinase activity"/>
    <property type="evidence" value="ECO:0007669"/>
    <property type="project" value="UniProtKB-KW"/>
</dbReference>
<dbReference type="PROSITE" id="PS00108">
    <property type="entry name" value="PROTEIN_KINASE_ST"/>
    <property type="match status" value="1"/>
</dbReference>
<evidence type="ECO:0000313" key="13">
    <source>
        <dbReference type="EMBL" id="ABK22520.1"/>
    </source>
</evidence>
<dbReference type="PROSITE" id="PS00107">
    <property type="entry name" value="PROTEIN_KINASE_ATP"/>
    <property type="match status" value="1"/>
</dbReference>
<protein>
    <recommendedName>
        <fullName evidence="2">non-specific serine/threonine protein kinase</fullName>
        <ecNumber evidence="2">2.7.11.1</ecNumber>
    </recommendedName>
</protein>
<dbReference type="PROSITE" id="PS50011">
    <property type="entry name" value="PROTEIN_KINASE_DOM"/>
    <property type="match status" value="1"/>
</dbReference>
<evidence type="ECO:0000256" key="9">
    <source>
        <dbReference type="ARBA" id="ARBA00048679"/>
    </source>
</evidence>
<dbReference type="InterPro" id="IPR017441">
    <property type="entry name" value="Protein_kinase_ATP_BS"/>
</dbReference>
<dbReference type="InterPro" id="IPR011009">
    <property type="entry name" value="Kinase-like_dom_sf"/>
</dbReference>
<evidence type="ECO:0000256" key="8">
    <source>
        <dbReference type="ARBA" id="ARBA00047899"/>
    </source>
</evidence>
<dbReference type="InterPro" id="IPR000719">
    <property type="entry name" value="Prot_kinase_dom"/>
</dbReference>
<dbReference type="GO" id="GO:0005524">
    <property type="term" value="F:ATP binding"/>
    <property type="evidence" value="ECO:0007669"/>
    <property type="project" value="UniProtKB-UniRule"/>
</dbReference>
<dbReference type="FunFam" id="1.10.510.10:FF:000312">
    <property type="entry name" value="Serine/threonine-protein kinase OXI1"/>
    <property type="match status" value="1"/>
</dbReference>
<sequence>MEFRMNVIESAQSVDEFTPIRTLGHGDMGTVYLAKHMTSGKPVAMKVMSKELMQKKRSHKRAWMEKEILQKLDHPFLPKLFTKFESKNHSFLLMSYCSGGDLNTLRQRQKDRKFSESAARFYAAEVVLALEYLHQHGILYRDLKPENILLQADGHIMITDFDLSLMINNSQESRAKDSYRDQNGSCKKKTKSFLAKLNPGHVGAKDCMNASAMITTKQDDSAKETSFCHLDGRKESVYEQAHSFVGTEEYVAPEILWGKGHGIAVDWWAFGVLLYEMVYGKTPFKGCNRKETFYNILCKEPPQLSEHSSPLKDLLRRLLVKEPTLRLGFNSGAQEIKNHEFFEGVRWDELEYVSRPPFVPPPFSFEHSRIVMDDSVHTIEMFENF</sequence>
<dbReference type="EC" id="2.7.11.1" evidence="2"/>
<evidence type="ECO:0000256" key="5">
    <source>
        <dbReference type="ARBA" id="ARBA00022741"/>
    </source>
</evidence>
<comment type="catalytic activity">
    <reaction evidence="8">
        <text>L-threonyl-[protein] + ATP = O-phospho-L-threonyl-[protein] + ADP + H(+)</text>
        <dbReference type="Rhea" id="RHEA:46608"/>
        <dbReference type="Rhea" id="RHEA-COMP:11060"/>
        <dbReference type="Rhea" id="RHEA-COMP:11605"/>
        <dbReference type="ChEBI" id="CHEBI:15378"/>
        <dbReference type="ChEBI" id="CHEBI:30013"/>
        <dbReference type="ChEBI" id="CHEBI:30616"/>
        <dbReference type="ChEBI" id="CHEBI:61977"/>
        <dbReference type="ChEBI" id="CHEBI:456216"/>
        <dbReference type="EC" id="2.7.11.1"/>
    </reaction>
</comment>
<dbReference type="AlphaFoldDB" id="A9NPF9"/>
<comment type="catalytic activity">
    <reaction evidence="9">
        <text>L-seryl-[protein] + ATP = O-phospho-L-seryl-[protein] + ADP + H(+)</text>
        <dbReference type="Rhea" id="RHEA:17989"/>
        <dbReference type="Rhea" id="RHEA-COMP:9863"/>
        <dbReference type="Rhea" id="RHEA-COMP:11604"/>
        <dbReference type="ChEBI" id="CHEBI:15378"/>
        <dbReference type="ChEBI" id="CHEBI:29999"/>
        <dbReference type="ChEBI" id="CHEBI:30616"/>
        <dbReference type="ChEBI" id="CHEBI:83421"/>
        <dbReference type="ChEBI" id="CHEBI:456216"/>
        <dbReference type="EC" id="2.7.11.1"/>
    </reaction>
</comment>
<keyword evidence="5 10" id="KW-0547">Nucleotide-binding</keyword>
<evidence type="ECO:0000256" key="10">
    <source>
        <dbReference type="PROSITE-ProRule" id="PRU10141"/>
    </source>
</evidence>
<feature type="domain" description="Protein kinase" evidence="12">
    <location>
        <begin position="17"/>
        <end position="342"/>
    </location>
</feature>
<dbReference type="SMART" id="SM00220">
    <property type="entry name" value="S_TKc"/>
    <property type="match status" value="1"/>
</dbReference>
<evidence type="ECO:0000259" key="12">
    <source>
        <dbReference type="PROSITE" id="PS50011"/>
    </source>
</evidence>
<organism evidence="13">
    <name type="scientific">Picea sitchensis</name>
    <name type="common">Sitka spruce</name>
    <name type="synonym">Pinus sitchensis</name>
    <dbReference type="NCBI Taxonomy" id="3332"/>
    <lineage>
        <taxon>Eukaryota</taxon>
        <taxon>Viridiplantae</taxon>
        <taxon>Streptophyta</taxon>
        <taxon>Embryophyta</taxon>
        <taxon>Tracheophyta</taxon>
        <taxon>Spermatophyta</taxon>
        <taxon>Pinopsida</taxon>
        <taxon>Pinidae</taxon>
        <taxon>Conifers I</taxon>
        <taxon>Pinales</taxon>
        <taxon>Pinaceae</taxon>
        <taxon>Picea</taxon>
    </lineage>
</organism>
<evidence type="ECO:0000256" key="3">
    <source>
        <dbReference type="ARBA" id="ARBA00022527"/>
    </source>
</evidence>
<dbReference type="Gene3D" id="3.30.200.20">
    <property type="entry name" value="Phosphorylase Kinase, domain 1"/>
    <property type="match status" value="1"/>
</dbReference>
<evidence type="ECO:0000256" key="6">
    <source>
        <dbReference type="ARBA" id="ARBA00022777"/>
    </source>
</evidence>
<evidence type="ECO:0000256" key="7">
    <source>
        <dbReference type="ARBA" id="ARBA00022840"/>
    </source>
</evidence>
<keyword evidence="7 10" id="KW-0067">ATP-binding</keyword>
<dbReference type="EMBL" id="EF083169">
    <property type="protein sequence ID" value="ABK22520.1"/>
    <property type="molecule type" value="mRNA"/>
</dbReference>
<reference evidence="13" key="1">
    <citation type="journal article" date="2008" name="BMC Genomics">
        <title>A conifer genomics resource of 200,000 spruce (Picea spp.) ESTs and 6,464 high-quality, sequence-finished full-length cDNAs for Sitka spruce (Picea sitchensis).</title>
        <authorList>
            <person name="Ralph S.G."/>
            <person name="Chun H.J."/>
            <person name="Kolosova N."/>
            <person name="Cooper D."/>
            <person name="Oddy C."/>
            <person name="Ritland C.E."/>
            <person name="Kirkpatrick R."/>
            <person name="Moore R."/>
            <person name="Barber S."/>
            <person name="Holt R.A."/>
            <person name="Jones S.J."/>
            <person name="Marra M.A."/>
            <person name="Douglas C.J."/>
            <person name="Ritland K."/>
            <person name="Bohlmann J."/>
        </authorList>
    </citation>
    <scope>NUCLEOTIDE SEQUENCE</scope>
    <source>
        <tissue evidence="13">Green portion of the leader tissue</tissue>
    </source>
</reference>
<dbReference type="Gene3D" id="1.10.510.10">
    <property type="entry name" value="Transferase(Phosphotransferase) domain 1"/>
    <property type="match status" value="1"/>
</dbReference>